<dbReference type="EMBL" id="VSSQ01042543">
    <property type="protein sequence ID" value="MPM96139.1"/>
    <property type="molecule type" value="Genomic_DNA"/>
</dbReference>
<comment type="caution">
    <text evidence="1">The sequence shown here is derived from an EMBL/GenBank/DDBJ whole genome shotgun (WGS) entry which is preliminary data.</text>
</comment>
<reference evidence="1" key="1">
    <citation type="submission" date="2019-08" db="EMBL/GenBank/DDBJ databases">
        <authorList>
            <person name="Kucharzyk K."/>
            <person name="Murdoch R.W."/>
            <person name="Higgins S."/>
            <person name="Loffler F."/>
        </authorList>
    </citation>
    <scope>NUCLEOTIDE SEQUENCE</scope>
</reference>
<accession>A0A645E3L9</accession>
<name>A0A645E3L9_9ZZZZ</name>
<protein>
    <submittedName>
        <fullName evidence="1">Uncharacterized protein</fullName>
    </submittedName>
</protein>
<gene>
    <name evidence="1" type="ORF">SDC9_143296</name>
</gene>
<proteinExistence type="predicted"/>
<evidence type="ECO:0000313" key="1">
    <source>
        <dbReference type="EMBL" id="MPM96139.1"/>
    </source>
</evidence>
<dbReference type="AlphaFoldDB" id="A0A645E3L9"/>
<sequence length="140" mass="16133">MLRLDKRFLATVHHTADELSSASAAEQFIHAHPQRLRQLRQLADIRHGSAALPIADRLKAHAHAIRQRGLRHILFFPQARNPPPDLHRVKHIRSPSLPLVCKTRKLAFVLSFHYILGDCVAMLCHFSSRFFVSRLRIICR</sequence>
<organism evidence="1">
    <name type="scientific">bioreactor metagenome</name>
    <dbReference type="NCBI Taxonomy" id="1076179"/>
    <lineage>
        <taxon>unclassified sequences</taxon>
        <taxon>metagenomes</taxon>
        <taxon>ecological metagenomes</taxon>
    </lineage>
</organism>